<keyword evidence="2" id="KW-1185">Reference proteome</keyword>
<reference evidence="1 2" key="1">
    <citation type="journal article" date="2013" name="Genome Announc.">
        <title>Complete Genome Sequence of Mycoplasma putrefaciens Strain 9231, One of the Agents of Contagious Agalactia in Goats.</title>
        <authorList>
            <person name="Dupuy V."/>
            <person name="Sirand-Pugnet P."/>
            <person name="Baranowski E."/>
            <person name="Barre A."/>
            <person name="Breton M."/>
            <person name="Couture C."/>
            <person name="Dordet-Frisoni E."/>
            <person name="Gaurivaud P."/>
            <person name="Jacob D."/>
            <person name="Lemaitre C."/>
            <person name="Manso-Silvan L."/>
            <person name="Nikolski M."/>
            <person name="Nouvel L.X."/>
            <person name="Poumarat F."/>
            <person name="Tardy F."/>
            <person name="Thebault P."/>
            <person name="Theil S."/>
            <person name="Citti C."/>
            <person name="Blanchard A."/>
            <person name="Thiaucourt F."/>
        </authorList>
    </citation>
    <scope>NUCLEOTIDE SEQUENCE [LARGE SCALE GENOMIC DNA]</scope>
    <source>
        <strain evidence="1">Mput9231</strain>
    </source>
</reference>
<sequence>MKSLIDKNYLKSLAKDLMIEANDQELDYVLSIENAISQKLEKVISIDTENVKPTFYPLKDIGIFLREDDNPQVIDQKYLLENAPTKDQDYITVVKVVN</sequence>
<dbReference type="KEGG" id="mput:MPUT9231_0980"/>
<dbReference type="InterPro" id="IPR036113">
    <property type="entry name" value="Asp/Glu-ADT_sf_sub_c"/>
</dbReference>
<dbReference type="GO" id="GO:0006450">
    <property type="term" value="P:regulation of translational fidelity"/>
    <property type="evidence" value="ECO:0007669"/>
    <property type="project" value="InterPro"/>
</dbReference>
<dbReference type="AlphaFoldDB" id="M9WBN4"/>
<protein>
    <submittedName>
        <fullName evidence="1">Aspartyl/glutamyl-tRNA(Asn/Gln) amidotransferase subunit C</fullName>
    </submittedName>
</protein>
<dbReference type="Proteomes" id="UP000012984">
    <property type="component" value="Chromosome"/>
</dbReference>
<evidence type="ECO:0000313" key="1">
    <source>
        <dbReference type="EMBL" id="AGJ90552.1"/>
    </source>
</evidence>
<dbReference type="Pfam" id="PF02686">
    <property type="entry name" value="GatC"/>
    <property type="match status" value="1"/>
</dbReference>
<dbReference type="InterPro" id="IPR003837">
    <property type="entry name" value="GatC"/>
</dbReference>
<evidence type="ECO:0000313" key="2">
    <source>
        <dbReference type="Proteomes" id="UP000012984"/>
    </source>
</evidence>
<proteinExistence type="predicted"/>
<keyword evidence="1" id="KW-0808">Transferase</keyword>
<dbReference type="eggNOG" id="COG0721">
    <property type="taxonomic scope" value="Bacteria"/>
</dbReference>
<dbReference type="HOGENOM" id="CLU_105899_4_2_14"/>
<name>M9WBN4_9MOLU</name>
<organism evidence="1 2">
    <name type="scientific">Mycoplasma putrefaciens Mput9231</name>
    <dbReference type="NCBI Taxonomy" id="1292033"/>
    <lineage>
        <taxon>Bacteria</taxon>
        <taxon>Bacillati</taxon>
        <taxon>Mycoplasmatota</taxon>
        <taxon>Mollicutes</taxon>
        <taxon>Mycoplasmataceae</taxon>
        <taxon>Mycoplasma</taxon>
    </lineage>
</organism>
<dbReference type="EMBL" id="CP004357">
    <property type="protein sequence ID" value="AGJ90552.1"/>
    <property type="molecule type" value="Genomic_DNA"/>
</dbReference>
<dbReference type="PATRIC" id="fig|1292033.3.peg.99"/>
<dbReference type="SUPFAM" id="SSF141000">
    <property type="entry name" value="Glu-tRNAGln amidotransferase C subunit"/>
    <property type="match status" value="1"/>
</dbReference>
<dbReference type="RefSeq" id="WP_015587205.1">
    <property type="nucleotide sequence ID" value="NC_021083.1"/>
</dbReference>
<gene>
    <name evidence="1" type="primary">gatC</name>
    <name evidence="1" type="ORF">MPUT9231_0980</name>
</gene>
<dbReference type="GO" id="GO:0016740">
    <property type="term" value="F:transferase activity"/>
    <property type="evidence" value="ECO:0007669"/>
    <property type="project" value="UniProtKB-KW"/>
</dbReference>
<accession>M9WBN4</accession>
<dbReference type="OrthoDB" id="399009at2"/>